<keyword evidence="1" id="KW-0812">Transmembrane</keyword>
<dbReference type="GO" id="GO:0006974">
    <property type="term" value="P:DNA damage response"/>
    <property type="evidence" value="ECO:0007669"/>
    <property type="project" value="TreeGrafter"/>
</dbReference>
<reference evidence="2 3" key="1">
    <citation type="submission" date="2017-09" db="EMBL/GenBank/DDBJ databases">
        <title>Depth-based differentiation of microbial function through sediment-hosted aquifers and enrichment of novel symbionts in the deep terrestrial subsurface.</title>
        <authorList>
            <person name="Probst A.J."/>
            <person name="Ladd B."/>
            <person name="Jarett J.K."/>
            <person name="Geller-Mcgrath D.E."/>
            <person name="Sieber C.M."/>
            <person name="Emerson J.B."/>
            <person name="Anantharaman K."/>
            <person name="Thomas B.C."/>
            <person name="Malmstrom R."/>
            <person name="Stieglmeier M."/>
            <person name="Klingl A."/>
            <person name="Woyke T."/>
            <person name="Ryan C.M."/>
            <person name="Banfield J.F."/>
        </authorList>
    </citation>
    <scope>NUCLEOTIDE SEQUENCE [LARGE SCALE GENOMIC DNA]</scope>
    <source>
        <strain evidence="2">CG17_big_fil_post_rev_8_21_14_2_50_48_46</strain>
    </source>
</reference>
<name>A0A2M7FYT6_9BACT</name>
<dbReference type="PIRSF" id="PIRSF029033">
    <property type="entry name" value="UCP029033"/>
    <property type="match status" value="1"/>
</dbReference>
<gene>
    <name evidence="2" type="ORF">COW36_20730</name>
</gene>
<dbReference type="Pfam" id="PF04402">
    <property type="entry name" value="SIMPL"/>
    <property type="match status" value="1"/>
</dbReference>
<evidence type="ECO:0000313" key="3">
    <source>
        <dbReference type="Proteomes" id="UP000231019"/>
    </source>
</evidence>
<keyword evidence="1" id="KW-1133">Transmembrane helix</keyword>
<proteinExistence type="predicted"/>
<dbReference type="Proteomes" id="UP000231019">
    <property type="component" value="Unassembled WGS sequence"/>
</dbReference>
<organism evidence="2 3">
    <name type="scientific">bacterium (Candidatus Blackallbacteria) CG17_big_fil_post_rev_8_21_14_2_50_48_46</name>
    <dbReference type="NCBI Taxonomy" id="2014261"/>
    <lineage>
        <taxon>Bacteria</taxon>
        <taxon>Candidatus Blackallbacteria</taxon>
    </lineage>
</organism>
<protein>
    <submittedName>
        <fullName evidence="2">SIMPL domain-containing protein</fullName>
    </submittedName>
</protein>
<dbReference type="Gene3D" id="3.30.70.2970">
    <property type="entry name" value="Protein of unknown function (DUF541), domain 2"/>
    <property type="match status" value="1"/>
</dbReference>
<feature type="transmembrane region" description="Helical" evidence="1">
    <location>
        <begin position="6"/>
        <end position="28"/>
    </location>
</feature>
<dbReference type="PANTHER" id="PTHR34387">
    <property type="entry name" value="SLR1258 PROTEIN"/>
    <property type="match status" value="1"/>
</dbReference>
<evidence type="ECO:0000256" key="1">
    <source>
        <dbReference type="SAM" id="Phobius"/>
    </source>
</evidence>
<comment type="caution">
    <text evidence="2">The sequence shown here is derived from an EMBL/GenBank/DDBJ whole genome shotgun (WGS) entry which is preliminary data.</text>
</comment>
<dbReference type="AlphaFoldDB" id="A0A2M7FYT6"/>
<dbReference type="InterPro" id="IPR007497">
    <property type="entry name" value="SIMPL/DUF541"/>
</dbReference>
<dbReference type="EMBL" id="PFFQ01000059">
    <property type="protein sequence ID" value="PIW14468.1"/>
    <property type="molecule type" value="Genomic_DNA"/>
</dbReference>
<dbReference type="Gene3D" id="3.30.110.170">
    <property type="entry name" value="Protein of unknown function (DUF541), domain 1"/>
    <property type="match status" value="1"/>
</dbReference>
<evidence type="ECO:0000313" key="2">
    <source>
        <dbReference type="EMBL" id="PIW14468.1"/>
    </source>
</evidence>
<dbReference type="PANTHER" id="PTHR34387:SF2">
    <property type="entry name" value="SLR1258 PROTEIN"/>
    <property type="match status" value="1"/>
</dbReference>
<accession>A0A2M7FYT6</accession>
<keyword evidence="1" id="KW-0472">Membrane</keyword>
<dbReference type="InterPro" id="IPR016907">
    <property type="entry name" value="UCP029033"/>
</dbReference>
<dbReference type="InterPro" id="IPR052022">
    <property type="entry name" value="26kDa_periplasmic_antigen"/>
</dbReference>
<sequence>MNEKQSPYFLAGMVVLSAALVASAWLGAKALGNLRSSDQTVSVTGSARKSIRSDFAIWRSSVGVESATQQQAYAALQEHVKTIKNYFFQEKGIPAEALRLGAVQTSSLPELLPNGNDSGKIRGYRLSQSFEIQLADVKKIETLAQESGELIQRGLPFDSYPPEYLYTRLSDLRVEMLSEATKDARLRAEQILKSAGSHLGPVRAVRTGVFQITRPHSTEVSDSGLYDTGTIEKDITAVLTLSFAVD</sequence>